<keyword evidence="3" id="KW-1185">Reference proteome</keyword>
<organism evidence="2 3">
    <name type="scientific">Schizophyllum amplum</name>
    <dbReference type="NCBI Taxonomy" id="97359"/>
    <lineage>
        <taxon>Eukaryota</taxon>
        <taxon>Fungi</taxon>
        <taxon>Dikarya</taxon>
        <taxon>Basidiomycota</taxon>
        <taxon>Agaricomycotina</taxon>
        <taxon>Agaricomycetes</taxon>
        <taxon>Agaricomycetidae</taxon>
        <taxon>Agaricales</taxon>
        <taxon>Schizophyllaceae</taxon>
        <taxon>Schizophyllum</taxon>
    </lineage>
</organism>
<evidence type="ECO:0000313" key="3">
    <source>
        <dbReference type="Proteomes" id="UP000320762"/>
    </source>
</evidence>
<dbReference type="OrthoDB" id="1158011at2759"/>
<dbReference type="PROSITE" id="PS50127">
    <property type="entry name" value="UBC_2"/>
    <property type="match status" value="1"/>
</dbReference>
<dbReference type="EMBL" id="VDMD01000069">
    <property type="protein sequence ID" value="TRM56472.1"/>
    <property type="molecule type" value="Genomic_DNA"/>
</dbReference>
<protein>
    <recommendedName>
        <fullName evidence="1">UBC core domain-containing protein</fullName>
    </recommendedName>
</protein>
<feature type="domain" description="UBC core" evidence="1">
    <location>
        <begin position="1"/>
        <end position="90"/>
    </location>
</feature>
<evidence type="ECO:0000259" key="1">
    <source>
        <dbReference type="PROSITE" id="PS50127"/>
    </source>
</evidence>
<reference evidence="2 3" key="1">
    <citation type="journal article" date="2019" name="New Phytol.">
        <title>Comparative genomics reveals unique wood-decay strategies and fruiting body development in the Schizophyllaceae.</title>
        <authorList>
            <person name="Almasi E."/>
            <person name="Sahu N."/>
            <person name="Krizsan K."/>
            <person name="Balint B."/>
            <person name="Kovacs G.M."/>
            <person name="Kiss B."/>
            <person name="Cseklye J."/>
            <person name="Drula E."/>
            <person name="Henrissat B."/>
            <person name="Nagy I."/>
            <person name="Chovatia M."/>
            <person name="Adam C."/>
            <person name="LaButti K."/>
            <person name="Lipzen A."/>
            <person name="Riley R."/>
            <person name="Grigoriev I.V."/>
            <person name="Nagy L.G."/>
        </authorList>
    </citation>
    <scope>NUCLEOTIDE SEQUENCE [LARGE SCALE GENOMIC DNA]</scope>
    <source>
        <strain evidence="2 3">NL-1724</strain>
    </source>
</reference>
<dbReference type="AlphaFoldDB" id="A0A550BV95"/>
<dbReference type="InterPro" id="IPR000608">
    <property type="entry name" value="UBC"/>
</dbReference>
<dbReference type="InterPro" id="IPR016135">
    <property type="entry name" value="UBQ-conjugating_enzyme/RWD"/>
</dbReference>
<comment type="caution">
    <text evidence="2">The sequence shown here is derived from an EMBL/GenBank/DDBJ whole genome shotgun (WGS) entry which is preliminary data.</text>
</comment>
<dbReference type="STRING" id="97359.A0A550BV95"/>
<dbReference type="Proteomes" id="UP000320762">
    <property type="component" value="Unassembled WGS sequence"/>
</dbReference>
<dbReference type="SUPFAM" id="SSF54495">
    <property type="entry name" value="UBC-like"/>
    <property type="match status" value="1"/>
</dbReference>
<name>A0A550BV95_9AGAR</name>
<evidence type="ECO:0000313" key="2">
    <source>
        <dbReference type="EMBL" id="TRM56472.1"/>
    </source>
</evidence>
<gene>
    <name evidence="2" type="ORF">BD626DRAFT_575701</name>
</gene>
<dbReference type="Gene3D" id="3.10.110.10">
    <property type="entry name" value="Ubiquitin Conjugating Enzyme"/>
    <property type="match status" value="1"/>
</dbReference>
<sequence length="90" mass="10201">MKKDPPSLVWAAPDERNIPTWIRNFITKGGPPDWPFAGGEFHGQLLYPPKSPVRPPGIKMLTPSRRLYPGQEDLLFHVRLLSWKLADGQA</sequence>
<accession>A0A550BV95</accession>
<proteinExistence type="predicted"/>